<feature type="compositionally biased region" description="Basic and acidic residues" evidence="2">
    <location>
        <begin position="535"/>
        <end position="546"/>
    </location>
</feature>
<feature type="compositionally biased region" description="Basic and acidic residues" evidence="2">
    <location>
        <begin position="894"/>
        <end position="908"/>
    </location>
</feature>
<feature type="region of interest" description="Disordered" evidence="2">
    <location>
        <begin position="1190"/>
        <end position="1257"/>
    </location>
</feature>
<feature type="compositionally biased region" description="Basic and acidic residues" evidence="2">
    <location>
        <begin position="454"/>
        <end position="503"/>
    </location>
</feature>
<evidence type="ECO:0000313" key="4">
    <source>
        <dbReference type="Proteomes" id="UP000694891"/>
    </source>
</evidence>
<feature type="compositionally biased region" description="Acidic residues" evidence="2">
    <location>
        <begin position="569"/>
        <end position="578"/>
    </location>
</feature>
<dbReference type="GeneID" id="103367093"/>
<dbReference type="InterPro" id="IPR051576">
    <property type="entry name" value="PX-Rho_GAP"/>
</dbReference>
<dbReference type="PANTHER" id="PTHR15729:SF12">
    <property type="entry name" value="RHO GTPASE-ACTIVATING PROTEIN 30"/>
    <property type="match status" value="1"/>
</dbReference>
<gene>
    <name evidence="5" type="primary">si:dkeyp-68b7.12</name>
</gene>
<dbReference type="Proteomes" id="UP000694891">
    <property type="component" value="Unplaced"/>
</dbReference>
<evidence type="ECO:0000313" key="5">
    <source>
        <dbReference type="RefSeq" id="XP_008293232.1"/>
    </source>
</evidence>
<feature type="compositionally biased region" description="Basic and acidic residues" evidence="2">
    <location>
        <begin position="1199"/>
        <end position="1243"/>
    </location>
</feature>
<feature type="compositionally biased region" description="Basic and acidic residues" evidence="2">
    <location>
        <begin position="771"/>
        <end position="791"/>
    </location>
</feature>
<feature type="region of interest" description="Disordered" evidence="2">
    <location>
        <begin position="711"/>
        <end position="751"/>
    </location>
</feature>
<feature type="region of interest" description="Disordered" evidence="2">
    <location>
        <begin position="292"/>
        <end position="362"/>
    </location>
</feature>
<evidence type="ECO:0000256" key="2">
    <source>
        <dbReference type="SAM" id="MobiDB-lite"/>
    </source>
</evidence>
<dbReference type="InterPro" id="IPR008936">
    <property type="entry name" value="Rho_GTPase_activation_prot"/>
</dbReference>
<dbReference type="PANTHER" id="PTHR15729">
    <property type="entry name" value="CDC42 GTPASE-ACTIVATING PROTEIN"/>
    <property type="match status" value="1"/>
</dbReference>
<accession>A0A9Y4N9S3</accession>
<proteinExistence type="predicted"/>
<feature type="region of interest" description="Disordered" evidence="2">
    <location>
        <begin position="1012"/>
        <end position="1166"/>
    </location>
</feature>
<feature type="compositionally biased region" description="Basic and acidic residues" evidence="2">
    <location>
        <begin position="935"/>
        <end position="948"/>
    </location>
</feature>
<evidence type="ECO:0000256" key="1">
    <source>
        <dbReference type="ARBA" id="ARBA00022468"/>
    </source>
</evidence>
<feature type="region of interest" description="Disordered" evidence="2">
    <location>
        <begin position="964"/>
        <end position="995"/>
    </location>
</feature>
<feature type="compositionally biased region" description="Low complexity" evidence="2">
    <location>
        <begin position="505"/>
        <end position="517"/>
    </location>
</feature>
<feature type="compositionally biased region" description="Acidic residues" evidence="2">
    <location>
        <begin position="524"/>
        <end position="534"/>
    </location>
</feature>
<feature type="compositionally biased region" description="Polar residues" evidence="2">
    <location>
        <begin position="792"/>
        <end position="807"/>
    </location>
</feature>
<feature type="compositionally biased region" description="Basic and acidic residues" evidence="2">
    <location>
        <begin position="1079"/>
        <end position="1151"/>
    </location>
</feature>
<dbReference type="Pfam" id="PF00620">
    <property type="entry name" value="RhoGAP"/>
    <property type="match status" value="1"/>
</dbReference>
<dbReference type="SMART" id="SM00324">
    <property type="entry name" value="RhoGAP"/>
    <property type="match status" value="1"/>
</dbReference>
<dbReference type="Gene3D" id="1.10.555.10">
    <property type="entry name" value="Rho GTPase activation protein"/>
    <property type="match status" value="1"/>
</dbReference>
<dbReference type="PROSITE" id="PS50238">
    <property type="entry name" value="RHOGAP"/>
    <property type="match status" value="1"/>
</dbReference>
<dbReference type="FunFam" id="1.10.555.10:FF:000002">
    <property type="entry name" value="rho GTPase-activating protein 32 isoform X1"/>
    <property type="match status" value="1"/>
</dbReference>
<feature type="compositionally biased region" description="Acidic residues" evidence="2">
    <location>
        <begin position="979"/>
        <end position="988"/>
    </location>
</feature>
<feature type="compositionally biased region" description="Acidic residues" evidence="2">
    <location>
        <begin position="726"/>
        <end position="750"/>
    </location>
</feature>
<organism evidence="4 5">
    <name type="scientific">Stegastes partitus</name>
    <name type="common">bicolor damselfish</name>
    <dbReference type="NCBI Taxonomy" id="144197"/>
    <lineage>
        <taxon>Eukaryota</taxon>
        <taxon>Metazoa</taxon>
        <taxon>Chordata</taxon>
        <taxon>Craniata</taxon>
        <taxon>Vertebrata</taxon>
        <taxon>Euteleostomi</taxon>
        <taxon>Actinopterygii</taxon>
        <taxon>Neopterygii</taxon>
        <taxon>Teleostei</taxon>
        <taxon>Neoteleostei</taxon>
        <taxon>Acanthomorphata</taxon>
        <taxon>Ovalentaria</taxon>
        <taxon>Pomacentridae</taxon>
        <taxon>Stegastes</taxon>
    </lineage>
</organism>
<evidence type="ECO:0000259" key="3">
    <source>
        <dbReference type="PROSITE" id="PS50238"/>
    </source>
</evidence>
<dbReference type="GO" id="GO:0007264">
    <property type="term" value="P:small GTPase-mediated signal transduction"/>
    <property type="evidence" value="ECO:0007669"/>
    <property type="project" value="TreeGrafter"/>
</dbReference>
<keyword evidence="5" id="KW-0808">Transferase</keyword>
<keyword evidence="1" id="KW-0343">GTPase activation</keyword>
<feature type="compositionally biased region" description="Basic and acidic residues" evidence="2">
    <location>
        <begin position="808"/>
        <end position="835"/>
    </location>
</feature>
<keyword evidence="5" id="KW-0418">Kinase</keyword>
<feature type="region of interest" description="Disordered" evidence="2">
    <location>
        <begin position="450"/>
        <end position="599"/>
    </location>
</feature>
<dbReference type="RefSeq" id="XP_008293232.1">
    <property type="nucleotide sequence ID" value="XM_008295010.1"/>
</dbReference>
<feature type="region of interest" description="Disordered" evidence="2">
    <location>
        <begin position="393"/>
        <end position="416"/>
    </location>
</feature>
<dbReference type="InterPro" id="IPR000198">
    <property type="entry name" value="RhoGAP_dom"/>
</dbReference>
<dbReference type="SUPFAM" id="SSF48350">
    <property type="entry name" value="GTPase activation domain, GAP"/>
    <property type="match status" value="1"/>
</dbReference>
<dbReference type="GO" id="GO:0005096">
    <property type="term" value="F:GTPase activator activity"/>
    <property type="evidence" value="ECO:0007669"/>
    <property type="project" value="UniProtKB-KW"/>
</dbReference>
<feature type="region of interest" description="Disordered" evidence="2">
    <location>
        <begin position="770"/>
        <end position="948"/>
    </location>
</feature>
<feature type="compositionally biased region" description="Basic and acidic residues" evidence="2">
    <location>
        <begin position="1042"/>
        <end position="1072"/>
    </location>
</feature>
<reference evidence="5" key="1">
    <citation type="submission" date="2025-08" db="UniProtKB">
        <authorList>
            <consortium name="RefSeq"/>
        </authorList>
    </citation>
    <scope>IDENTIFICATION</scope>
</reference>
<name>A0A9Y4N9S3_9TELE</name>
<sequence>MRRVRRKGANKEKVFGCDLLEHLNASSQEIPQVLRCCSEFVEHNGIVDGIYRLSGVSSNIQKLRGEFENDGNPDLNKDVYLQDIHCVSSLCKAYFRELPNPLLTYQLYDKFAEAVAIQLEEERLVKIRDVLKELPAPHYRTLQFLMRHLVKMASYSSETNMHARNLAIVWAPNLLRSKDIEASGFNGTAAFMEVRVQSIVVEFILTHVPQLFPEQGVSNERRKSLPSPTAVPNQDEAFFKSGHTQPIANFGNISPGDGPLRIRPYHAIIEGTDKRKGSLKGRKWMSIFNIGGRFPDPRRRHKHSAKEKEITPLRPARSMDSLSTPTFPAEGSRRSAQRPPSTHMSPIVAQPPPSAPDVSVSGGAIGNSEYAVTYRRGTGLVSGGAGTQGTYTALDPEGLGIPGNEGVQSRSPGLSTKVGRRAAMHITGPTIVTVPLHITSNLALGVLQGGGSDRVIHRGRDKDGGDRVEGKEGGEKAEKKESRGVERKVEEGRKDKAEDKSQNREGVVVVEGSAAAAGGAGEEKGEEAEEEEGEEVRGDCESKQEEPMEGQSVSREQRNKSLNSNTEGDAADDDQDEYMDMKGREPADLQPAATQHSDDGVFEASDILNSTEVQEDDQELSGYVQDSFEFLDQMDCSVLDHMDCSVSYQVNEFSVEPPGHSDDEYEVMEQAQPPHLPAELLLAEAEPHNQTELKPHRPLSIDIPSRHTKSLSLPYMTSPIHGPEDSCSEEEDVDDNFDDNNYSSDDDDESMFIKSLPTDFFLSTLAGFEPDADRSTTDSAHHLQSSEERDCQTLSPELSACKETTTGDQEKVKREEDEDKVEEKRITTNEEEAHQGPDQQDDDMESRETEEHLSSLTDAPSEKSLTLEESAPCCEDLPLPSDEDNHESSSAADIKVEEEIEISPRDELCAAQPETAHVSLEESGDFSEMTSSSCVREETRCGEAEDSTVDKEIDDMCQQFLLEIQESNEIVREEPTEGAGEETDEEQESAICRTNSDIWDELEDVICEVIEDKENEQSEREGVAGQADVVKEEEEGDQTAKVLEEKMVEVQQEERNKTDVRTEAEDESKLTDPEEDETCLPKKSELEQTTEEKQAFSEEAQHHDGGEVISKQPEKENNDDEQRRTEPSADKQLKEVRSDTTKESTKCERSDLGGVGRQLVVSKQPKVYQVKAVPVVPPKPQHCKITALTIRQQQQQQRGRRENSARVPTEQERVCAAEQVRDDERNEKPTLRGGDRERRRDGTEGAASRNSPLSMCFDEAVAIATMRREKERAREGDGDADGSGK</sequence>
<keyword evidence="4" id="KW-1185">Reference proteome</keyword>
<feature type="domain" description="Rho-GAP" evidence="3">
    <location>
        <begin position="17"/>
        <end position="212"/>
    </location>
</feature>
<dbReference type="CDD" id="cd04384">
    <property type="entry name" value="RhoGAP_CdGAP"/>
    <property type="match status" value="1"/>
</dbReference>
<protein>
    <submittedName>
        <fullName evidence="5">Probable serine/threonine-protein kinase kinX</fullName>
    </submittedName>
</protein>
<feature type="compositionally biased region" description="Basic and acidic residues" evidence="2">
    <location>
        <begin position="1012"/>
        <end position="1022"/>
    </location>
</feature>